<gene>
    <name evidence="1" type="ORF">EH230_07980</name>
    <name evidence="2" type="ORF">EH230_08050</name>
</gene>
<sequence length="360" mass="40445">MKYYPFGSLIPNRHGASTAYRYGFQGQEKDDELKGEGNSLNYTFRMHDPRVGRFFAIDPLEKKFPFYSPYQFSSNTPISAIELEGLETSDNKNKNETRELSTGENVIVNLFKFLNAVSTLTGNNEMDNNTEEGYIRNSLVGGMKGIYDATFFAMGTYEMAKYGIGGNSVDDQVELSFKNPLKNLSFSGFKKPSFGKFELKLPKSFYKNYKLPNFNPGIIPAELTVEDVTRSLFGNRAWGRVNGKQIGFYTWNEQKGLQIDLNIPKEFQGKGFGAQFFTKALQETETDMFTATWVKSDIYNSTTANGQSVNLTRYRAALEQTGSETKAAFSTWSGQQAAKHGFKNVTVQEIEGGVQATFTK</sequence>
<evidence type="ECO:0000313" key="1">
    <source>
        <dbReference type="EMBL" id="RVU90843.1"/>
    </source>
</evidence>
<accession>A0A437UB69</accession>
<name>A0A437UB69_9FLAO</name>
<evidence type="ECO:0000313" key="2">
    <source>
        <dbReference type="EMBL" id="RVU90857.1"/>
    </source>
</evidence>
<dbReference type="AlphaFoldDB" id="A0A437UB69"/>
<dbReference type="Gene3D" id="2.180.10.10">
    <property type="entry name" value="RHS repeat-associated core"/>
    <property type="match status" value="1"/>
</dbReference>
<keyword evidence="3" id="KW-1185">Reference proteome</keyword>
<proteinExistence type="predicted"/>
<protein>
    <recommendedName>
        <fullName evidence="4">RHS repeat-associated core domain-containing protein</fullName>
    </recommendedName>
</protein>
<dbReference type="EMBL" id="RQSM01000003">
    <property type="protein sequence ID" value="RVU90843.1"/>
    <property type="molecule type" value="Genomic_DNA"/>
</dbReference>
<dbReference type="RefSeq" id="WP_127823342.1">
    <property type="nucleotide sequence ID" value="NZ_RQSM01000003.1"/>
</dbReference>
<evidence type="ECO:0000313" key="3">
    <source>
        <dbReference type="Proteomes" id="UP000288951"/>
    </source>
</evidence>
<evidence type="ECO:0008006" key="4">
    <source>
        <dbReference type="Google" id="ProtNLM"/>
    </source>
</evidence>
<dbReference type="NCBIfam" id="TIGR03696">
    <property type="entry name" value="Rhs_assc_core"/>
    <property type="match status" value="1"/>
</dbReference>
<reference evidence="2" key="1">
    <citation type="submission" date="2018-12" db="EMBL/GenBank/DDBJ databases">
        <title>Draft genome sequence of Flaovobacterium columnare ARS1 isolated from channel catfish in Alabama.</title>
        <authorList>
            <person name="Cai W."/>
            <person name="Arias C."/>
        </authorList>
    </citation>
    <scope>NUCLEOTIDE SEQUENCE [LARGE SCALE GENOMIC DNA]</scope>
    <source>
        <strain evidence="2">ARS1</strain>
    </source>
</reference>
<dbReference type="Proteomes" id="UP000288951">
    <property type="component" value="Unassembled WGS sequence"/>
</dbReference>
<comment type="caution">
    <text evidence="2">The sequence shown here is derived from an EMBL/GenBank/DDBJ whole genome shotgun (WGS) entry which is preliminary data.</text>
</comment>
<dbReference type="InterPro" id="IPR022385">
    <property type="entry name" value="Rhs_assc_core"/>
</dbReference>
<organism evidence="2 3">
    <name type="scientific">Flavobacterium columnare</name>
    <dbReference type="NCBI Taxonomy" id="996"/>
    <lineage>
        <taxon>Bacteria</taxon>
        <taxon>Pseudomonadati</taxon>
        <taxon>Bacteroidota</taxon>
        <taxon>Flavobacteriia</taxon>
        <taxon>Flavobacteriales</taxon>
        <taxon>Flavobacteriaceae</taxon>
        <taxon>Flavobacterium</taxon>
    </lineage>
</organism>
<dbReference type="EMBL" id="RQSM01000003">
    <property type="protein sequence ID" value="RVU90857.1"/>
    <property type="molecule type" value="Genomic_DNA"/>
</dbReference>
<dbReference type="OrthoDB" id="2972467at2"/>